<feature type="domain" description="Polymerase beta nucleotidyltransferase" evidence="1">
    <location>
        <begin position="5"/>
        <end position="86"/>
    </location>
</feature>
<dbReference type="CDD" id="cd05403">
    <property type="entry name" value="NT_KNTase_like"/>
    <property type="match status" value="1"/>
</dbReference>
<comment type="caution">
    <text evidence="2">The sequence shown here is derived from an EMBL/GenBank/DDBJ whole genome shotgun (WGS) entry which is preliminary data.</text>
</comment>
<proteinExistence type="predicted"/>
<organism evidence="2 3">
    <name type="scientific">Candidatus Desulfatibia vada</name>
    <dbReference type="NCBI Taxonomy" id="2841696"/>
    <lineage>
        <taxon>Bacteria</taxon>
        <taxon>Pseudomonadati</taxon>
        <taxon>Thermodesulfobacteriota</taxon>
        <taxon>Desulfobacteria</taxon>
        <taxon>Desulfobacterales</taxon>
        <taxon>Desulfobacterales incertae sedis</taxon>
        <taxon>Candidatus Desulfatibia</taxon>
    </lineage>
</organism>
<evidence type="ECO:0000259" key="1">
    <source>
        <dbReference type="Pfam" id="PF18765"/>
    </source>
</evidence>
<dbReference type="PANTHER" id="PTHR43852:SF3">
    <property type="entry name" value="NUCLEOTIDYLTRANSFERASE"/>
    <property type="match status" value="1"/>
</dbReference>
<evidence type="ECO:0000313" key="3">
    <source>
        <dbReference type="Proteomes" id="UP000605201"/>
    </source>
</evidence>
<accession>A0A8J6NV08</accession>
<dbReference type="Gene3D" id="3.30.460.10">
    <property type="entry name" value="Beta Polymerase, domain 2"/>
    <property type="match status" value="1"/>
</dbReference>
<name>A0A8J6NV08_9BACT</name>
<dbReference type="InterPro" id="IPR043519">
    <property type="entry name" value="NT_sf"/>
</dbReference>
<protein>
    <submittedName>
        <fullName evidence="2">Nucleotidyltransferase domain-containing protein</fullName>
    </submittedName>
</protein>
<dbReference type="SUPFAM" id="SSF81301">
    <property type="entry name" value="Nucleotidyltransferase"/>
    <property type="match status" value="1"/>
</dbReference>
<dbReference type="AlphaFoldDB" id="A0A8J6NV08"/>
<dbReference type="Proteomes" id="UP000605201">
    <property type="component" value="Unassembled WGS sequence"/>
</dbReference>
<reference evidence="2 3" key="1">
    <citation type="submission" date="2020-08" db="EMBL/GenBank/DDBJ databases">
        <title>Bridging the membrane lipid divide: bacteria of the FCB group superphylum have the potential to synthesize archaeal ether lipids.</title>
        <authorList>
            <person name="Villanueva L."/>
            <person name="Von Meijenfeldt F.A.B."/>
            <person name="Westbye A.B."/>
            <person name="Yadav S."/>
            <person name="Hopmans E.C."/>
            <person name="Dutilh B.E."/>
            <person name="Sinninghe Damste J.S."/>
        </authorList>
    </citation>
    <scope>NUCLEOTIDE SEQUENCE [LARGE SCALE GENOMIC DNA]</scope>
    <source>
        <strain evidence="2">NIOZ-UU17</strain>
    </source>
</reference>
<gene>
    <name evidence="2" type="ORF">H8D96_01105</name>
</gene>
<dbReference type="InterPro" id="IPR052930">
    <property type="entry name" value="TA_antitoxin_MntA"/>
</dbReference>
<sequence>MEQGKTVFEKFGVSKVILFGSVADNLCGEKSDLDILVTPLSNDKYWEFRHELEEAIGVQIDLYTENDDPVLVKKILSRGEILYEAQS</sequence>
<dbReference type="EMBL" id="JACNIG010000047">
    <property type="protein sequence ID" value="MBC8430495.1"/>
    <property type="molecule type" value="Genomic_DNA"/>
</dbReference>
<evidence type="ECO:0000313" key="2">
    <source>
        <dbReference type="EMBL" id="MBC8430495.1"/>
    </source>
</evidence>
<dbReference type="Pfam" id="PF18765">
    <property type="entry name" value="Polbeta"/>
    <property type="match status" value="1"/>
</dbReference>
<dbReference type="InterPro" id="IPR041633">
    <property type="entry name" value="Polbeta"/>
</dbReference>
<dbReference type="PANTHER" id="PTHR43852">
    <property type="entry name" value="NUCLEOTIDYLTRANSFERASE"/>
    <property type="match status" value="1"/>
</dbReference>